<dbReference type="OrthoDB" id="134269at2157"/>
<dbReference type="PROSITE" id="PS51257">
    <property type="entry name" value="PROKAR_LIPOPROTEIN"/>
    <property type="match status" value="1"/>
</dbReference>
<keyword evidence="2" id="KW-1185">Reference proteome</keyword>
<dbReference type="AlphaFoldDB" id="A0A1I0B4H5"/>
<evidence type="ECO:0000313" key="1">
    <source>
        <dbReference type="EMBL" id="SET01770.1"/>
    </source>
</evidence>
<dbReference type="RefSeq" id="WP_091690423.1">
    <property type="nucleotide sequence ID" value="NZ_CAAGSJ010000007.1"/>
</dbReference>
<accession>A0A1I0B4H5</accession>
<sequence length="505" mass="54488">MKKFLLICFLVFCIALISGCVGEETVSTTEVPLKEGYIRYSDDVLGFTIDYPEYCELEEAFGGEFLAGKTFDQMTTDDWTRLAVLVYTNESDAKWWLNKDIVDKDIEELKEVGAISKFETVTINGREGVEVIFDPSKIEGMGLPFMTNAFVVVFDVGDYYYVVVGMSSDYDNFNELYENSLNSFVIDEEEIALPARTESIDTPEIEPVPEETLENVSLADRYDADEWKGVAVAGNYAYVADEENGLVILDISDPTSPTLAGSYDTAGLAGHVDVAGNYAYVADFENGLVILDISDPTSPTLASSYDTDTDGMKFNIAVAGNYVYVASNDLVIVDVSDPTSPTLEGSYDGCAAVDVAVAGNYAYVANAADRVVILDISDPTSPALTGSYVIDRSPYGVTVAGNYVYVATNNGFVIVDVSDPTSPTLAGSYDTDDMAVDVTVAGNYAYVANRSNGLVILNISDPTSPTLAGSYDTAGLAGHVDVAGNYAYVIDFENGLFILDISTFR</sequence>
<dbReference type="InterPro" id="IPR015943">
    <property type="entry name" value="WD40/YVTN_repeat-like_dom_sf"/>
</dbReference>
<organism evidence="1 2">
    <name type="scientific">Methanococcoides vulcani</name>
    <dbReference type="NCBI Taxonomy" id="1353158"/>
    <lineage>
        <taxon>Archaea</taxon>
        <taxon>Methanobacteriati</taxon>
        <taxon>Methanobacteriota</taxon>
        <taxon>Stenosarchaea group</taxon>
        <taxon>Methanomicrobia</taxon>
        <taxon>Methanosarcinales</taxon>
        <taxon>Methanosarcinaceae</taxon>
        <taxon>Methanococcoides</taxon>
    </lineage>
</organism>
<dbReference type="Proteomes" id="UP000243338">
    <property type="component" value="Unassembled WGS sequence"/>
</dbReference>
<proteinExistence type="predicted"/>
<dbReference type="PANTHER" id="PTHR47197">
    <property type="entry name" value="PROTEIN NIRF"/>
    <property type="match status" value="1"/>
</dbReference>
<evidence type="ECO:0000313" key="2">
    <source>
        <dbReference type="Proteomes" id="UP000243338"/>
    </source>
</evidence>
<dbReference type="PANTHER" id="PTHR47197:SF3">
    <property type="entry name" value="DIHYDRO-HEME D1 DEHYDROGENASE"/>
    <property type="match status" value="1"/>
</dbReference>
<dbReference type="SUPFAM" id="SSF51004">
    <property type="entry name" value="C-terminal (heme d1) domain of cytochrome cd1-nitrite reductase"/>
    <property type="match status" value="1"/>
</dbReference>
<name>A0A1I0B4H5_9EURY</name>
<dbReference type="Pfam" id="PF08309">
    <property type="entry name" value="LVIVD"/>
    <property type="match status" value="7"/>
</dbReference>
<reference evidence="2" key="1">
    <citation type="submission" date="2016-10" db="EMBL/GenBank/DDBJ databases">
        <authorList>
            <person name="Varghese N."/>
            <person name="Submissions S."/>
        </authorList>
    </citation>
    <scope>NUCLEOTIDE SEQUENCE [LARGE SCALE GENOMIC DNA]</scope>
    <source>
        <strain evidence="2">SLH 33</strain>
    </source>
</reference>
<dbReference type="InterPro" id="IPR051200">
    <property type="entry name" value="Host-pathogen_enzymatic-act"/>
</dbReference>
<dbReference type="Gene3D" id="2.130.10.10">
    <property type="entry name" value="YVTN repeat-like/Quinoprotein amine dehydrogenase"/>
    <property type="match status" value="2"/>
</dbReference>
<gene>
    <name evidence="1" type="ORF">SAMN04488587_1970</name>
</gene>
<dbReference type="EMBL" id="FOHQ01000006">
    <property type="protein sequence ID" value="SET01770.1"/>
    <property type="molecule type" value="Genomic_DNA"/>
</dbReference>
<dbReference type="InterPro" id="IPR011048">
    <property type="entry name" value="Haem_d1_sf"/>
</dbReference>
<protein>
    <submittedName>
        <fullName evidence="1">Uncharacterized conserved protein</fullName>
    </submittedName>
</protein>
<dbReference type="InterPro" id="IPR013211">
    <property type="entry name" value="LVIVD"/>
</dbReference>